<feature type="transmembrane region" description="Helical" evidence="1">
    <location>
        <begin position="44"/>
        <end position="71"/>
    </location>
</feature>
<reference evidence="3" key="1">
    <citation type="submission" date="2017-11" db="EMBL/GenBank/DDBJ databases">
        <authorList>
            <person name="Seth-Smith MB H."/>
        </authorList>
    </citation>
    <scope>NUCLEOTIDE SEQUENCE [LARGE SCALE GENOMIC DNA]</scope>
</reference>
<keyword evidence="1" id="KW-0472">Membrane</keyword>
<evidence type="ECO:0000313" key="3">
    <source>
        <dbReference type="Proteomes" id="UP000244926"/>
    </source>
</evidence>
<name>A0A2R8FB38_9CHLA</name>
<keyword evidence="3" id="KW-1185">Reference proteome</keyword>
<accession>A0A2R8FB38</accession>
<keyword evidence="1" id="KW-1133">Transmembrane helix</keyword>
<protein>
    <submittedName>
        <fullName evidence="2">Uncharacterized protein</fullName>
    </submittedName>
</protein>
<dbReference type="EMBL" id="LT993738">
    <property type="protein sequence ID" value="SPN73506.1"/>
    <property type="molecule type" value="Genomic_DNA"/>
</dbReference>
<evidence type="ECO:0000313" key="2">
    <source>
        <dbReference type="EMBL" id="SPN73506.1"/>
    </source>
</evidence>
<gene>
    <name evidence="2" type="ORF">C10C_0334</name>
</gene>
<sequence>MTKINANPPWTKFLLSKKPEDPPLEQQKKTLPLYLRIKYTMLRLLTILVGLTAFITGLSAGAAVSFSILTISMPPLGAIITPLVGIIILVLTFILATIVTAAPTMLVMPKLEEYWNKINSAEERNRAQN</sequence>
<feature type="transmembrane region" description="Helical" evidence="1">
    <location>
        <begin position="83"/>
        <end position="107"/>
    </location>
</feature>
<dbReference type="AlphaFoldDB" id="A0A2R8FB38"/>
<proteinExistence type="predicted"/>
<dbReference type="KEGG" id="csee:C10C_0334"/>
<organism evidence="2 3">
    <name type="scientific">Chlamydia serpentis</name>
    <dbReference type="NCBI Taxonomy" id="1967782"/>
    <lineage>
        <taxon>Bacteria</taxon>
        <taxon>Pseudomonadati</taxon>
        <taxon>Chlamydiota</taxon>
        <taxon>Chlamydiia</taxon>
        <taxon>Chlamydiales</taxon>
        <taxon>Chlamydiaceae</taxon>
        <taxon>Chlamydia/Chlamydophila group</taxon>
        <taxon>Chlamydia</taxon>
    </lineage>
</organism>
<dbReference type="RefSeq" id="WP_108896470.1">
    <property type="nucleotide sequence ID" value="NZ_LT993738.1"/>
</dbReference>
<keyword evidence="1" id="KW-0812">Transmembrane</keyword>
<dbReference type="Proteomes" id="UP000244926">
    <property type="component" value="Chromosome I"/>
</dbReference>
<evidence type="ECO:0000256" key="1">
    <source>
        <dbReference type="SAM" id="Phobius"/>
    </source>
</evidence>